<dbReference type="Proteomes" id="UP001055108">
    <property type="component" value="Unassembled WGS sequence"/>
</dbReference>
<dbReference type="EMBL" id="BPQM01000064">
    <property type="protein sequence ID" value="GJD79569.1"/>
    <property type="molecule type" value="Genomic_DNA"/>
</dbReference>
<evidence type="ECO:0000313" key="1">
    <source>
        <dbReference type="EMBL" id="GJD79569.1"/>
    </source>
</evidence>
<comment type="caution">
    <text evidence="1">The sequence shown here is derived from an EMBL/GenBank/DDBJ whole genome shotgun (WGS) entry which is preliminary data.</text>
</comment>
<dbReference type="RefSeq" id="WP_238303546.1">
    <property type="nucleotide sequence ID" value="NZ_BPQM01000064.1"/>
</dbReference>
<keyword evidence="2" id="KW-1185">Reference proteome</keyword>
<sequence>MRTVNLNVDVGLPLSDVQPDVATGIAMMEGVEGGYVRWLHVTAASEFTVPLTYETAAEDALRLAAAIIEWDTGMMEAADAPFSADSPKLATRQVIRSFLPKMFACEFRDLFVDPYGYAGALR</sequence>
<organism evidence="1 2">
    <name type="scientific">Methylobacterium gregans</name>
    <dbReference type="NCBI Taxonomy" id="374424"/>
    <lineage>
        <taxon>Bacteria</taxon>
        <taxon>Pseudomonadati</taxon>
        <taxon>Pseudomonadota</taxon>
        <taxon>Alphaproteobacteria</taxon>
        <taxon>Hyphomicrobiales</taxon>
        <taxon>Methylobacteriaceae</taxon>
        <taxon>Methylobacterium</taxon>
    </lineage>
</organism>
<dbReference type="AlphaFoldDB" id="A0AA37HQ23"/>
<proteinExistence type="predicted"/>
<reference evidence="1" key="2">
    <citation type="submission" date="2021-08" db="EMBL/GenBank/DDBJ databases">
        <authorList>
            <person name="Tani A."/>
            <person name="Ola A."/>
            <person name="Ogura Y."/>
            <person name="Katsura K."/>
            <person name="Hayashi T."/>
        </authorList>
    </citation>
    <scope>NUCLEOTIDE SEQUENCE</scope>
    <source>
        <strain evidence="1">NBRC 103626</strain>
    </source>
</reference>
<gene>
    <name evidence="1" type="ORF">NBEOAGPD_2798</name>
</gene>
<accession>A0AA37HQ23</accession>
<name>A0AA37HQ23_9HYPH</name>
<reference evidence="1" key="1">
    <citation type="journal article" date="2016" name="Front. Microbiol.">
        <title>Genome Sequence of the Piezophilic, Mesophilic Sulfate-Reducing Bacterium Desulfovibrio indicus J2T.</title>
        <authorList>
            <person name="Cao J."/>
            <person name="Maignien L."/>
            <person name="Shao Z."/>
            <person name="Alain K."/>
            <person name="Jebbar M."/>
        </authorList>
    </citation>
    <scope>NUCLEOTIDE SEQUENCE</scope>
    <source>
        <strain evidence="1">NBRC 103626</strain>
    </source>
</reference>
<protein>
    <submittedName>
        <fullName evidence="1">Uncharacterized protein</fullName>
    </submittedName>
</protein>
<evidence type="ECO:0000313" key="2">
    <source>
        <dbReference type="Proteomes" id="UP001055108"/>
    </source>
</evidence>